<dbReference type="Proteomes" id="UP000251853">
    <property type="component" value="Unassembled WGS sequence"/>
</dbReference>
<evidence type="ECO:0000256" key="1">
    <source>
        <dbReference type="ARBA" id="ARBA00022741"/>
    </source>
</evidence>
<evidence type="ECO:0000259" key="5">
    <source>
        <dbReference type="PROSITE" id="PS50045"/>
    </source>
</evidence>
<dbReference type="Pfam" id="PF00158">
    <property type="entry name" value="Sigma54_activat"/>
    <property type="match status" value="1"/>
</dbReference>
<reference evidence="6 7" key="1">
    <citation type="submission" date="2018-06" db="EMBL/GenBank/DDBJ databases">
        <authorList>
            <consortium name="Pathogen Informatics"/>
            <person name="Doyle S."/>
        </authorList>
    </citation>
    <scope>NUCLEOTIDE SEQUENCE [LARGE SCALE GENOMIC DNA]</scope>
    <source>
        <strain evidence="6 7">NCTC11224</strain>
    </source>
</reference>
<dbReference type="SMART" id="SM00382">
    <property type="entry name" value="AAA"/>
    <property type="match status" value="1"/>
</dbReference>
<protein>
    <submittedName>
        <fullName evidence="6">Transcriptional regulator containing PAS, AAA-type ATPase, and DNA-binding domains</fullName>
        <ecNumber evidence="6">1.14.14.51</ecNumber>
    </submittedName>
</protein>
<dbReference type="Pfam" id="PF25601">
    <property type="entry name" value="AAA_lid_14"/>
    <property type="match status" value="1"/>
</dbReference>
<dbReference type="EC" id="1.14.14.51" evidence="6"/>
<keyword evidence="6" id="KW-0560">Oxidoreductase</keyword>
<keyword evidence="3" id="KW-0805">Transcription regulation</keyword>
<dbReference type="PROSITE" id="PS00675">
    <property type="entry name" value="SIGMA54_INTERACT_1"/>
    <property type="match status" value="1"/>
</dbReference>
<dbReference type="Gene3D" id="3.40.50.300">
    <property type="entry name" value="P-loop containing nucleotide triphosphate hydrolases"/>
    <property type="match status" value="1"/>
</dbReference>
<keyword evidence="4" id="KW-0804">Transcription</keyword>
<dbReference type="InterPro" id="IPR025662">
    <property type="entry name" value="Sigma_54_int_dom_ATP-bd_1"/>
</dbReference>
<dbReference type="InterPro" id="IPR035965">
    <property type="entry name" value="PAS-like_dom_sf"/>
</dbReference>
<dbReference type="CDD" id="cd00009">
    <property type="entry name" value="AAA"/>
    <property type="match status" value="1"/>
</dbReference>
<evidence type="ECO:0000313" key="6">
    <source>
        <dbReference type="EMBL" id="SQB11355.1"/>
    </source>
</evidence>
<dbReference type="GO" id="GO:0005524">
    <property type="term" value="F:ATP binding"/>
    <property type="evidence" value="ECO:0007669"/>
    <property type="project" value="UniProtKB-KW"/>
</dbReference>
<dbReference type="InterPro" id="IPR010524">
    <property type="entry name" value="Sig_transdc_resp-reg_PrpR_N"/>
</dbReference>
<dbReference type="SUPFAM" id="SSF46689">
    <property type="entry name" value="Homeodomain-like"/>
    <property type="match status" value="1"/>
</dbReference>
<dbReference type="SUPFAM" id="SSF159800">
    <property type="entry name" value="PrpR receptor domain-like"/>
    <property type="match status" value="1"/>
</dbReference>
<dbReference type="SUPFAM" id="SSF52540">
    <property type="entry name" value="P-loop containing nucleoside triphosphate hydrolases"/>
    <property type="match status" value="1"/>
</dbReference>
<dbReference type="PROSITE" id="PS50045">
    <property type="entry name" value="SIGMA54_INTERACT_4"/>
    <property type="match status" value="1"/>
</dbReference>
<dbReference type="Pfam" id="PF06506">
    <property type="entry name" value="PrpR_N"/>
    <property type="match status" value="1"/>
</dbReference>
<dbReference type="InterPro" id="IPR003593">
    <property type="entry name" value="AAA+_ATPase"/>
</dbReference>
<evidence type="ECO:0000313" key="7">
    <source>
        <dbReference type="Proteomes" id="UP000251853"/>
    </source>
</evidence>
<name>A0A2X2UHK2_9FIRM</name>
<dbReference type="Gene3D" id="1.10.10.60">
    <property type="entry name" value="Homeodomain-like"/>
    <property type="match status" value="1"/>
</dbReference>
<dbReference type="InterPro" id="IPR027417">
    <property type="entry name" value="P-loop_NTPase"/>
</dbReference>
<dbReference type="InterPro" id="IPR009057">
    <property type="entry name" value="Homeodomain-like_sf"/>
</dbReference>
<sequence length="513" mass="56894">MEIYPASNHKDLEASIDEAVAHGCDALIGGYSAVELAEKHGIPSRLIRTGEDTILQAINEAIRTVEQIQIERIVAETYKTIIYASKDGILYIDSTGTIRVRNRVVKAMNNNISLLSRSLRTTLPYLYKSFSEVLKGGQEINGSILTIPKSNLTVSASFVPVVVNNNISGVVITLSDITEIQKLENQIRRSLSEKGLRAKYTFDDIIHKSAVIDATIDTARRYAASDSNVIIVGETGTGKELFAQSIHNASPRKNGPFVAINCAALPENLLESELFGYVEGAFTGSVKGGKMGLFEQAHGGTLFLDEIGEISLSTQTKLLRVLQEREVRRIGDNKVISINVRIISATNKSINQLAGKELFRRDLMYRLDVLRIFLPPLRQRDRDAELLFLHLMRQRGQECGIPVPEINLSALSALNDYPFNGNIRELRNIVERSLVICSGNAITRDDLLRALYPRDLEDTSPVPVYTASQTSGEESSIIWALGECGGNQTRAARLLGINRSTLWRKMQKYHIKI</sequence>
<dbReference type="Gene3D" id="3.30.450.20">
    <property type="entry name" value="PAS domain"/>
    <property type="match status" value="1"/>
</dbReference>
<keyword evidence="6" id="KW-0238">DNA-binding</keyword>
<dbReference type="GO" id="GO:0006355">
    <property type="term" value="P:regulation of DNA-templated transcription"/>
    <property type="evidence" value="ECO:0007669"/>
    <property type="project" value="InterPro"/>
</dbReference>
<dbReference type="PRINTS" id="PR01590">
    <property type="entry name" value="HTHFIS"/>
</dbReference>
<keyword evidence="2" id="KW-0067">ATP-binding</keyword>
<keyword evidence="1" id="KW-0547">Nucleotide-binding</keyword>
<gene>
    <name evidence="6" type="ORF">NCTC11224_02715</name>
</gene>
<dbReference type="PROSITE" id="PS00676">
    <property type="entry name" value="SIGMA54_INTERACT_2"/>
    <property type="match status" value="1"/>
</dbReference>
<dbReference type="InterPro" id="IPR002078">
    <property type="entry name" value="Sigma_54_int"/>
</dbReference>
<proteinExistence type="predicted"/>
<dbReference type="PANTHER" id="PTHR32071">
    <property type="entry name" value="TRANSCRIPTIONAL REGULATORY PROTEIN"/>
    <property type="match status" value="1"/>
</dbReference>
<dbReference type="InterPro" id="IPR058031">
    <property type="entry name" value="AAA_lid_NorR"/>
</dbReference>
<evidence type="ECO:0000256" key="3">
    <source>
        <dbReference type="ARBA" id="ARBA00023015"/>
    </source>
</evidence>
<dbReference type="GO" id="GO:0043565">
    <property type="term" value="F:sequence-specific DNA binding"/>
    <property type="evidence" value="ECO:0007669"/>
    <property type="project" value="InterPro"/>
</dbReference>
<dbReference type="InterPro" id="IPR025943">
    <property type="entry name" value="Sigma_54_int_dom_ATP-bd_2"/>
</dbReference>
<dbReference type="SUPFAM" id="SSF55785">
    <property type="entry name" value="PYP-like sensor domain (PAS domain)"/>
    <property type="match status" value="1"/>
</dbReference>
<feature type="domain" description="Sigma-54 factor interaction" evidence="5">
    <location>
        <begin position="205"/>
        <end position="435"/>
    </location>
</feature>
<dbReference type="GO" id="GO:0000156">
    <property type="term" value="F:phosphorelay response regulator activity"/>
    <property type="evidence" value="ECO:0007669"/>
    <property type="project" value="InterPro"/>
</dbReference>
<dbReference type="PANTHER" id="PTHR32071:SF57">
    <property type="entry name" value="C4-DICARBOXYLATE TRANSPORT TRANSCRIPTIONAL REGULATORY PROTEIN DCTD"/>
    <property type="match status" value="1"/>
</dbReference>
<dbReference type="InterPro" id="IPR002197">
    <property type="entry name" value="HTH_Fis"/>
</dbReference>
<keyword evidence="7" id="KW-1185">Reference proteome</keyword>
<dbReference type="AlphaFoldDB" id="A0A2X2UHK2"/>
<dbReference type="Gene3D" id="1.10.8.60">
    <property type="match status" value="1"/>
</dbReference>
<evidence type="ECO:0000256" key="4">
    <source>
        <dbReference type="ARBA" id="ARBA00023163"/>
    </source>
</evidence>
<dbReference type="Pfam" id="PF02954">
    <property type="entry name" value="HTH_8"/>
    <property type="match status" value="1"/>
</dbReference>
<dbReference type="FunFam" id="3.40.50.300:FF:000006">
    <property type="entry name" value="DNA-binding transcriptional regulator NtrC"/>
    <property type="match status" value="1"/>
</dbReference>
<evidence type="ECO:0000256" key="2">
    <source>
        <dbReference type="ARBA" id="ARBA00022840"/>
    </source>
</evidence>
<organism evidence="6 7">
    <name type="scientific">Enterocloster clostridioformis</name>
    <dbReference type="NCBI Taxonomy" id="1531"/>
    <lineage>
        <taxon>Bacteria</taxon>
        <taxon>Bacillati</taxon>
        <taxon>Bacillota</taxon>
        <taxon>Clostridia</taxon>
        <taxon>Lachnospirales</taxon>
        <taxon>Lachnospiraceae</taxon>
        <taxon>Enterocloster</taxon>
    </lineage>
</organism>
<accession>A0A2X2UHK2</accession>
<dbReference type="EMBL" id="UAVW01000009">
    <property type="protein sequence ID" value="SQB11355.1"/>
    <property type="molecule type" value="Genomic_DNA"/>
</dbReference>
<dbReference type="GO" id="GO:0018675">
    <property type="term" value="F:(S)-limonene 6-monooxygenase activity"/>
    <property type="evidence" value="ECO:0007669"/>
    <property type="project" value="UniProtKB-EC"/>
</dbReference>